<dbReference type="RefSeq" id="WP_373970357.1">
    <property type="nucleotide sequence ID" value="NZ_JBHDLJ010000001.1"/>
</dbReference>
<feature type="domain" description="IclR-ED" evidence="5">
    <location>
        <begin position="74"/>
        <end position="240"/>
    </location>
</feature>
<evidence type="ECO:0000259" key="5">
    <source>
        <dbReference type="PROSITE" id="PS51078"/>
    </source>
</evidence>
<evidence type="ECO:0000256" key="1">
    <source>
        <dbReference type="ARBA" id="ARBA00023015"/>
    </source>
</evidence>
<evidence type="ECO:0000256" key="3">
    <source>
        <dbReference type="ARBA" id="ARBA00023163"/>
    </source>
</evidence>
<dbReference type="InterPro" id="IPR005471">
    <property type="entry name" value="Tscrpt_reg_IclR_N"/>
</dbReference>
<dbReference type="PROSITE" id="PS51078">
    <property type="entry name" value="ICLR_ED"/>
    <property type="match status" value="1"/>
</dbReference>
<dbReference type="Gene3D" id="1.10.10.10">
    <property type="entry name" value="Winged helix-like DNA-binding domain superfamily/Winged helix DNA-binding domain"/>
    <property type="match status" value="1"/>
</dbReference>
<dbReference type="SMART" id="SM00346">
    <property type="entry name" value="HTH_ICLR"/>
    <property type="match status" value="1"/>
</dbReference>
<dbReference type="EMBL" id="JBHDLJ010000001">
    <property type="protein sequence ID" value="MFB0833191.1"/>
    <property type="molecule type" value="Genomic_DNA"/>
</dbReference>
<evidence type="ECO:0000256" key="2">
    <source>
        <dbReference type="ARBA" id="ARBA00023125"/>
    </source>
</evidence>
<reference evidence="6 7" key="1">
    <citation type="submission" date="2024-09" db="EMBL/GenBank/DDBJ databases">
        <authorList>
            <person name="Salinas-Garcia M.A."/>
            <person name="Prieme A."/>
        </authorList>
    </citation>
    <scope>NUCLEOTIDE SEQUENCE [LARGE SCALE GENOMIC DNA]</scope>
    <source>
        <strain evidence="6 7">DSM 21081</strain>
    </source>
</reference>
<organism evidence="6 7">
    <name type="scientific">Arthrobacter halodurans</name>
    <dbReference type="NCBI Taxonomy" id="516699"/>
    <lineage>
        <taxon>Bacteria</taxon>
        <taxon>Bacillati</taxon>
        <taxon>Actinomycetota</taxon>
        <taxon>Actinomycetes</taxon>
        <taxon>Micrococcales</taxon>
        <taxon>Micrococcaceae</taxon>
        <taxon>Arthrobacter</taxon>
    </lineage>
</organism>
<dbReference type="InterPro" id="IPR014757">
    <property type="entry name" value="Tscrpt_reg_IclR_C"/>
</dbReference>
<keyword evidence="3" id="KW-0804">Transcription</keyword>
<sequence length="240" mass="25631">MTAPAEPKTSHSQTLSRGIRTLEILADAAAPLTISDLAARLGVHRSIAYRILRTLEDHSLVMRDDSGRVQPAPGLAALARGVQRDLQSAALPELTALANELEMSAFVAVWDHHDCITLVTIEPRHGHAAVIERPGSRHPFSQGAPGIAIQSSHTPQEWERLAPHQEYRPAAAEARELGYATSHDEVINGVSSVAAPLRVPGQLPAAVAVVYATATRRIDAETIGRRLTDAASAIERSLGG</sequence>
<accession>A0ABV4UI76</accession>
<dbReference type="SUPFAM" id="SSF46785">
    <property type="entry name" value="Winged helix' DNA-binding domain"/>
    <property type="match status" value="1"/>
</dbReference>
<keyword evidence="1" id="KW-0805">Transcription regulation</keyword>
<dbReference type="Proteomes" id="UP001575652">
    <property type="component" value="Unassembled WGS sequence"/>
</dbReference>
<evidence type="ECO:0000313" key="7">
    <source>
        <dbReference type="Proteomes" id="UP001575652"/>
    </source>
</evidence>
<dbReference type="InterPro" id="IPR036390">
    <property type="entry name" value="WH_DNA-bd_sf"/>
</dbReference>
<evidence type="ECO:0000259" key="4">
    <source>
        <dbReference type="PROSITE" id="PS51077"/>
    </source>
</evidence>
<keyword evidence="7" id="KW-1185">Reference proteome</keyword>
<dbReference type="InterPro" id="IPR029016">
    <property type="entry name" value="GAF-like_dom_sf"/>
</dbReference>
<comment type="caution">
    <text evidence="6">The sequence shown here is derived from an EMBL/GenBank/DDBJ whole genome shotgun (WGS) entry which is preliminary data.</text>
</comment>
<dbReference type="Pfam" id="PF09339">
    <property type="entry name" value="HTH_IclR"/>
    <property type="match status" value="1"/>
</dbReference>
<dbReference type="SUPFAM" id="SSF55781">
    <property type="entry name" value="GAF domain-like"/>
    <property type="match status" value="1"/>
</dbReference>
<feature type="domain" description="HTH iclR-type" evidence="4">
    <location>
        <begin position="12"/>
        <end position="73"/>
    </location>
</feature>
<evidence type="ECO:0000313" key="6">
    <source>
        <dbReference type="EMBL" id="MFB0833191.1"/>
    </source>
</evidence>
<proteinExistence type="predicted"/>
<dbReference type="Gene3D" id="3.30.450.40">
    <property type="match status" value="1"/>
</dbReference>
<dbReference type="PROSITE" id="PS51077">
    <property type="entry name" value="HTH_ICLR"/>
    <property type="match status" value="1"/>
</dbReference>
<dbReference type="InterPro" id="IPR036388">
    <property type="entry name" value="WH-like_DNA-bd_sf"/>
</dbReference>
<gene>
    <name evidence="6" type="ORF">ACETWP_01205</name>
</gene>
<dbReference type="InterPro" id="IPR050707">
    <property type="entry name" value="HTH_MetabolicPath_Reg"/>
</dbReference>
<dbReference type="PANTHER" id="PTHR30136:SF24">
    <property type="entry name" value="HTH-TYPE TRANSCRIPTIONAL REPRESSOR ALLR"/>
    <property type="match status" value="1"/>
</dbReference>
<keyword evidence="2" id="KW-0238">DNA-binding</keyword>
<protein>
    <submittedName>
        <fullName evidence="6">IclR family transcriptional regulator</fullName>
    </submittedName>
</protein>
<dbReference type="PANTHER" id="PTHR30136">
    <property type="entry name" value="HELIX-TURN-HELIX TRANSCRIPTIONAL REGULATOR, ICLR FAMILY"/>
    <property type="match status" value="1"/>
</dbReference>
<dbReference type="Pfam" id="PF01614">
    <property type="entry name" value="IclR_C"/>
    <property type="match status" value="1"/>
</dbReference>
<name>A0ABV4UI76_9MICC</name>